<dbReference type="GO" id="GO:0005524">
    <property type="term" value="F:ATP binding"/>
    <property type="evidence" value="ECO:0007669"/>
    <property type="project" value="UniProtKB-UniRule"/>
</dbReference>
<dbReference type="GO" id="GO:0009236">
    <property type="term" value="P:cobalamin biosynthetic process"/>
    <property type="evidence" value="ECO:0007669"/>
    <property type="project" value="UniProtKB-UniRule"/>
</dbReference>
<dbReference type="InterPro" id="IPR011698">
    <property type="entry name" value="GATase_3"/>
</dbReference>
<keyword evidence="3 7" id="KW-0547">Nucleotide-binding</keyword>
<comment type="similarity">
    <text evidence="7">Belongs to the CobB/CbiA family.</text>
</comment>
<dbReference type="NCBIfam" id="NF002204">
    <property type="entry name" value="PRK01077.1"/>
    <property type="match status" value="1"/>
</dbReference>
<dbReference type="PANTHER" id="PTHR43873">
    <property type="entry name" value="COBYRINATE A,C-DIAMIDE SYNTHASE"/>
    <property type="match status" value="1"/>
</dbReference>
<comment type="domain">
    <text evidence="7">Comprises of two domains. The C-terminal domain contains the binding site for glutamine and catalyzes the hydrolysis of this substrate to glutamate and ammonia. The N-terminal domain is anticipated to bind ATP and cobyrinate and catalyzes the ultimate synthesis of the diamide product. The ammonia produced via the glutaminase domain is probably translocated to the adjacent domain via a molecular tunnel, where it reacts with an activated intermediate.</text>
</comment>
<evidence type="ECO:0000256" key="7">
    <source>
        <dbReference type="HAMAP-Rule" id="MF_00027"/>
    </source>
</evidence>
<keyword evidence="11" id="KW-1185">Reference proteome</keyword>
<dbReference type="AlphaFoldDB" id="A0A7G9W5B1"/>
<dbReference type="CDD" id="cd03130">
    <property type="entry name" value="GATase1_CobB"/>
    <property type="match status" value="1"/>
</dbReference>
<feature type="site" description="Increases nucleophilicity of active site Cys" evidence="7">
    <location>
        <position position="433"/>
    </location>
</feature>
<dbReference type="CDD" id="cd05388">
    <property type="entry name" value="CobB_N"/>
    <property type="match status" value="1"/>
</dbReference>
<dbReference type="UniPathway" id="UPA00148">
    <property type="reaction ID" value="UER00231"/>
</dbReference>
<feature type="active site" description="Nucleophile" evidence="7">
    <location>
        <position position="333"/>
    </location>
</feature>
<dbReference type="Gene3D" id="3.40.50.300">
    <property type="entry name" value="P-loop containing nucleotide triphosphate hydrolases"/>
    <property type="match status" value="2"/>
</dbReference>
<sequence length="458" mass="50902">MDRVIIAGTSSGVGKTTISLGIMAALTKRGVRIAPFKVGPDYIDPGFHSFVTNVPSKNLDSWMLTSETVKFLFLNGIKNKDMGIIEGVMGLYDGFGSIKDQGSTAHISKILKTPVILVIDASAMSTSAAAIVLGFKHYDRDVDIKGIIVNKVAGKAHYEMIKEVIERDVKIPCIGFLPSSLNITLKSRHLGLIPPEEIPSLREKVNQLAVEIEKYIDLDLLLDISKAGGKLDDSIKIVSDQLQTYGDNLTIGVAKDKAFSFYYEDNLELLRKLGVNLVYFSPLRDKNVPKGLDGIYLGGGFPEVFAKELKENKEFRDSLKNELEAGMPTYAECGGLIYLSKGIEDLSGNFNDMVDFFPIKTKMNKTLQRFGYTEVTTKTGVSIKGHEFHRSSIESHSIPSYFYHCKKTNNKGEQVKMWECGLVKKKTLAGYPHIHFYSNLDFLKMLLETCQKKKKGVV</sequence>
<dbReference type="RefSeq" id="WP_213167536.1">
    <property type="nucleotide sequence ID" value="NZ_CP058559.1"/>
</dbReference>
<evidence type="ECO:0000256" key="2">
    <source>
        <dbReference type="ARBA" id="ARBA00022598"/>
    </source>
</evidence>
<keyword evidence="4 7" id="KW-0067">ATP-binding</keyword>
<organism evidence="10 11">
    <name type="scientific">Alkalicella caledoniensis</name>
    <dbReference type="NCBI Taxonomy" id="2731377"/>
    <lineage>
        <taxon>Bacteria</taxon>
        <taxon>Bacillati</taxon>
        <taxon>Bacillota</taxon>
        <taxon>Clostridia</taxon>
        <taxon>Eubacteriales</taxon>
        <taxon>Proteinivoracaceae</taxon>
        <taxon>Alkalicella</taxon>
    </lineage>
</organism>
<evidence type="ECO:0000259" key="9">
    <source>
        <dbReference type="Pfam" id="PF07685"/>
    </source>
</evidence>
<dbReference type="KEGG" id="acae:HYG86_03365"/>
<evidence type="ECO:0000256" key="1">
    <source>
        <dbReference type="ARBA" id="ARBA00001946"/>
    </source>
</evidence>
<keyword evidence="6 7" id="KW-0315">Glutamine amidotransferase</keyword>
<keyword evidence="7" id="KW-0169">Cobalamin biosynthesis</keyword>
<dbReference type="EC" id="6.3.5.11" evidence="7"/>
<comment type="miscellaneous">
    <text evidence="7">The a and c carboxylates of cobyrinate are activated for nucleophilic attack via formation of a phosphorylated intermediate by ATP. CbiA catalyzes first the amidation of the c-carboxylate, and then that of the a-carboxylate.</text>
</comment>
<comment type="cofactor">
    <cofactor evidence="1 7">
        <name>Mg(2+)</name>
        <dbReference type="ChEBI" id="CHEBI:18420"/>
    </cofactor>
</comment>
<evidence type="ECO:0000259" key="8">
    <source>
        <dbReference type="Pfam" id="PF01656"/>
    </source>
</evidence>
<dbReference type="PANTHER" id="PTHR43873:SF1">
    <property type="entry name" value="COBYRINATE A,C-DIAMIDE SYNTHASE"/>
    <property type="match status" value="1"/>
</dbReference>
<feature type="domain" description="CobB/CobQ-like glutamine amidotransferase" evidence="9">
    <location>
        <begin position="250"/>
        <end position="438"/>
    </location>
</feature>
<dbReference type="Pfam" id="PF07685">
    <property type="entry name" value="GATase_3"/>
    <property type="match status" value="1"/>
</dbReference>
<dbReference type="InterPro" id="IPR004484">
    <property type="entry name" value="CbiA/CobB_synth"/>
</dbReference>
<dbReference type="InterPro" id="IPR027417">
    <property type="entry name" value="P-loop_NTPase"/>
</dbReference>
<evidence type="ECO:0000256" key="3">
    <source>
        <dbReference type="ARBA" id="ARBA00022741"/>
    </source>
</evidence>
<dbReference type="HAMAP" id="MF_00027">
    <property type="entry name" value="CobB_CbiA"/>
    <property type="match status" value="1"/>
</dbReference>
<evidence type="ECO:0000256" key="5">
    <source>
        <dbReference type="ARBA" id="ARBA00022842"/>
    </source>
</evidence>
<keyword evidence="5 7" id="KW-0460">Magnesium</keyword>
<reference evidence="10 11" key="1">
    <citation type="submission" date="2020-07" db="EMBL/GenBank/DDBJ databases">
        <title>Alkalicella. sp. LB2 genome.</title>
        <authorList>
            <person name="Postec A."/>
            <person name="Quemeneur M."/>
        </authorList>
    </citation>
    <scope>NUCLEOTIDE SEQUENCE [LARGE SCALE GENOMIC DNA]</scope>
    <source>
        <strain evidence="10 11">LB2</strain>
    </source>
</reference>
<proteinExistence type="inferred from homology"/>
<name>A0A7G9W5B1_ALKCA</name>
<keyword evidence="2 7" id="KW-0436">Ligase</keyword>
<dbReference type="Proteomes" id="UP000516160">
    <property type="component" value="Chromosome"/>
</dbReference>
<protein>
    <recommendedName>
        <fullName evidence="7">Cobyrinate a,c-diamide synthase</fullName>
        <ecNumber evidence="7">6.3.5.11</ecNumber>
    </recommendedName>
    <alternativeName>
        <fullName evidence="7">Cobyrinic acid a,c-diamide synthetase</fullName>
    </alternativeName>
</protein>
<comment type="pathway">
    <text evidence="7">Cofactor biosynthesis; adenosylcobalamin biosynthesis; cob(II)yrinate a,c-diamide from sirohydrochlorin (anaerobic route): step 10/10.</text>
</comment>
<evidence type="ECO:0000313" key="10">
    <source>
        <dbReference type="EMBL" id="QNO13873.1"/>
    </source>
</evidence>
<gene>
    <name evidence="7" type="primary">cbiA</name>
    <name evidence="10" type="ORF">HYG86_03365</name>
</gene>
<dbReference type="Pfam" id="PF01656">
    <property type="entry name" value="CbiA"/>
    <property type="match status" value="1"/>
</dbReference>
<comment type="catalytic activity">
    <reaction evidence="7">
        <text>cob(II)yrinate + 2 L-glutamine + 2 ATP + 2 H2O = cob(II)yrinate a,c diamide + 2 L-glutamate + 2 ADP + 2 phosphate + 2 H(+)</text>
        <dbReference type="Rhea" id="RHEA:26289"/>
        <dbReference type="ChEBI" id="CHEBI:15377"/>
        <dbReference type="ChEBI" id="CHEBI:15378"/>
        <dbReference type="ChEBI" id="CHEBI:29985"/>
        <dbReference type="ChEBI" id="CHEBI:30616"/>
        <dbReference type="ChEBI" id="CHEBI:43474"/>
        <dbReference type="ChEBI" id="CHEBI:58359"/>
        <dbReference type="ChEBI" id="CHEBI:58537"/>
        <dbReference type="ChEBI" id="CHEBI:58894"/>
        <dbReference type="ChEBI" id="CHEBI:456216"/>
        <dbReference type="EC" id="6.3.5.11"/>
    </reaction>
</comment>
<evidence type="ECO:0000256" key="6">
    <source>
        <dbReference type="ARBA" id="ARBA00022962"/>
    </source>
</evidence>
<dbReference type="GO" id="GO:0042242">
    <property type="term" value="F:cobyrinic acid a,c-diamide synthase activity"/>
    <property type="evidence" value="ECO:0007669"/>
    <property type="project" value="UniProtKB-UniRule"/>
</dbReference>
<accession>A0A7G9W5B1</accession>
<dbReference type="SUPFAM" id="SSF52317">
    <property type="entry name" value="Class I glutamine amidotransferase-like"/>
    <property type="match status" value="1"/>
</dbReference>
<feature type="domain" description="CobQ/CobB/MinD/ParA nucleotide binding" evidence="8">
    <location>
        <begin position="4"/>
        <end position="187"/>
    </location>
</feature>
<dbReference type="PROSITE" id="PS51274">
    <property type="entry name" value="GATASE_COBBQ"/>
    <property type="match status" value="1"/>
</dbReference>
<dbReference type="InterPro" id="IPR002586">
    <property type="entry name" value="CobQ/CobB/MinD/ParA_Nub-bd_dom"/>
</dbReference>
<dbReference type="NCBIfam" id="TIGR00379">
    <property type="entry name" value="cobB"/>
    <property type="match status" value="1"/>
</dbReference>
<evidence type="ECO:0000313" key="11">
    <source>
        <dbReference type="Proteomes" id="UP000516160"/>
    </source>
</evidence>
<dbReference type="EMBL" id="CP058559">
    <property type="protein sequence ID" value="QNO13873.1"/>
    <property type="molecule type" value="Genomic_DNA"/>
</dbReference>
<dbReference type="SUPFAM" id="SSF52540">
    <property type="entry name" value="P-loop containing nucleoside triphosphate hydrolases"/>
    <property type="match status" value="1"/>
</dbReference>
<evidence type="ECO:0000256" key="4">
    <source>
        <dbReference type="ARBA" id="ARBA00022840"/>
    </source>
</evidence>
<dbReference type="Gene3D" id="3.40.50.880">
    <property type="match status" value="1"/>
</dbReference>
<dbReference type="InterPro" id="IPR029062">
    <property type="entry name" value="Class_I_gatase-like"/>
</dbReference>
<comment type="function">
    <text evidence="7">Catalyzes the ATP-dependent amidation of the two carboxylate groups at positions a and c of cobyrinate, using either L-glutamine or ammonia as the nitrogen source.</text>
</comment>